<dbReference type="NCBIfam" id="TIGR02602">
    <property type="entry name" value="8TM_EpsH"/>
    <property type="match status" value="1"/>
</dbReference>
<keyword evidence="5" id="KW-0378">Hydrolase</keyword>
<evidence type="ECO:0000256" key="3">
    <source>
        <dbReference type="ARBA" id="ARBA00022670"/>
    </source>
</evidence>
<name>A0ABN1LY15_9SPHN</name>
<feature type="transmembrane region" description="Helical" evidence="8">
    <location>
        <begin position="50"/>
        <end position="66"/>
    </location>
</feature>
<keyword evidence="4 8" id="KW-0812">Transmembrane</keyword>
<dbReference type="Proteomes" id="UP001500738">
    <property type="component" value="Unassembled WGS sequence"/>
</dbReference>
<evidence type="ECO:0000256" key="8">
    <source>
        <dbReference type="SAM" id="Phobius"/>
    </source>
</evidence>
<evidence type="ECO:0000256" key="2">
    <source>
        <dbReference type="ARBA" id="ARBA00022475"/>
    </source>
</evidence>
<feature type="transmembrane region" description="Helical" evidence="8">
    <location>
        <begin position="161"/>
        <end position="181"/>
    </location>
</feature>
<feature type="transmembrane region" description="Helical" evidence="8">
    <location>
        <begin position="187"/>
        <end position="210"/>
    </location>
</feature>
<feature type="transmembrane region" description="Helical" evidence="8">
    <location>
        <begin position="257"/>
        <end position="277"/>
    </location>
</feature>
<protein>
    <recommendedName>
        <fullName evidence="11">Exosortase</fullName>
    </recommendedName>
</protein>
<evidence type="ECO:0000256" key="5">
    <source>
        <dbReference type="ARBA" id="ARBA00022801"/>
    </source>
</evidence>
<dbReference type="Pfam" id="PF09721">
    <property type="entry name" value="Exosortase_EpsH"/>
    <property type="match status" value="1"/>
</dbReference>
<comment type="subcellular location">
    <subcellularLocation>
        <location evidence="1">Cell membrane</location>
        <topology evidence="1">Multi-pass membrane protein</topology>
    </subcellularLocation>
</comment>
<dbReference type="NCBIfam" id="NF035943">
    <property type="entry name" value="exosort_XrtV"/>
    <property type="match status" value="1"/>
</dbReference>
<dbReference type="NCBIfam" id="TIGR04178">
    <property type="entry name" value="exo_archaeo"/>
    <property type="match status" value="1"/>
</dbReference>
<feature type="transmembrane region" description="Helical" evidence="8">
    <location>
        <begin position="78"/>
        <end position="99"/>
    </location>
</feature>
<reference evidence="9 10" key="1">
    <citation type="journal article" date="2019" name="Int. J. Syst. Evol. Microbiol.">
        <title>The Global Catalogue of Microorganisms (GCM) 10K type strain sequencing project: providing services to taxonomists for standard genome sequencing and annotation.</title>
        <authorList>
            <consortium name="The Broad Institute Genomics Platform"/>
            <consortium name="The Broad Institute Genome Sequencing Center for Infectious Disease"/>
            <person name="Wu L."/>
            <person name="Ma J."/>
        </authorList>
    </citation>
    <scope>NUCLEOTIDE SEQUENCE [LARGE SCALE GENOMIC DNA]</scope>
    <source>
        <strain evidence="9 10">JCM 15910</strain>
    </source>
</reference>
<evidence type="ECO:0000256" key="6">
    <source>
        <dbReference type="ARBA" id="ARBA00022989"/>
    </source>
</evidence>
<evidence type="ECO:0000256" key="1">
    <source>
        <dbReference type="ARBA" id="ARBA00004651"/>
    </source>
</evidence>
<keyword evidence="2" id="KW-1003">Cell membrane</keyword>
<comment type="caution">
    <text evidence="9">The sequence shown here is derived from an EMBL/GenBank/DDBJ whole genome shotgun (WGS) entry which is preliminary data.</text>
</comment>
<sequence>MHASGNPVVKQSAFAWAGRYWPALVGLALVSFPTWRFIATQSWSTEQGSHGPLVLASGIWLFVRMLPETRPVQHRPAAWKAVGAIFVTALALVLFRIAAVIELEVYALYALVVALLYAFLGVAALQRLWFPLLYLLFAVPLPDSLVAALTNPLKIWISESAVSLLYFLGYPIASAGVTIQIGQYQLLVAAACAGLNSLITLSALTLFYVYMSHRANWRYMAVLVAAAIPVAVFSNLMRVLLLILITYYGGEAAAQGFLHNFAGLTTFAISLVTIYVLDKLLQRVWRFAAAKSAGD</sequence>
<keyword evidence="7 8" id="KW-0472">Membrane</keyword>
<evidence type="ECO:0008006" key="11">
    <source>
        <dbReference type="Google" id="ProtNLM"/>
    </source>
</evidence>
<keyword evidence="10" id="KW-1185">Reference proteome</keyword>
<organism evidence="9 10">
    <name type="scientific">Sphingopyxis soli</name>
    <dbReference type="NCBI Taxonomy" id="592051"/>
    <lineage>
        <taxon>Bacteria</taxon>
        <taxon>Pseudomonadati</taxon>
        <taxon>Pseudomonadota</taxon>
        <taxon>Alphaproteobacteria</taxon>
        <taxon>Sphingomonadales</taxon>
        <taxon>Sphingomonadaceae</taxon>
        <taxon>Sphingopyxis</taxon>
    </lineage>
</organism>
<evidence type="ECO:0000256" key="7">
    <source>
        <dbReference type="ARBA" id="ARBA00023136"/>
    </source>
</evidence>
<evidence type="ECO:0000313" key="10">
    <source>
        <dbReference type="Proteomes" id="UP001500738"/>
    </source>
</evidence>
<evidence type="ECO:0000256" key="4">
    <source>
        <dbReference type="ARBA" id="ARBA00022692"/>
    </source>
</evidence>
<dbReference type="InterPro" id="IPR019127">
    <property type="entry name" value="Exosortase"/>
</dbReference>
<feature type="transmembrane region" description="Helical" evidence="8">
    <location>
        <begin position="131"/>
        <end position="149"/>
    </location>
</feature>
<feature type="transmembrane region" description="Helical" evidence="8">
    <location>
        <begin position="106"/>
        <end position="125"/>
    </location>
</feature>
<feature type="transmembrane region" description="Helical" evidence="8">
    <location>
        <begin position="20"/>
        <end position="38"/>
    </location>
</feature>
<keyword evidence="6 8" id="KW-1133">Transmembrane helix</keyword>
<accession>A0ABN1LY15</accession>
<dbReference type="EMBL" id="BAAAFE010000003">
    <property type="protein sequence ID" value="GAA0861782.1"/>
    <property type="molecule type" value="Genomic_DNA"/>
</dbReference>
<dbReference type="InterPro" id="IPR026392">
    <property type="entry name" value="Exo/Archaeosortase_dom"/>
</dbReference>
<proteinExistence type="predicted"/>
<evidence type="ECO:0000313" key="9">
    <source>
        <dbReference type="EMBL" id="GAA0861782.1"/>
    </source>
</evidence>
<dbReference type="InterPro" id="IPR013426">
    <property type="entry name" value="EpsH-like"/>
</dbReference>
<feature type="transmembrane region" description="Helical" evidence="8">
    <location>
        <begin position="222"/>
        <end position="245"/>
    </location>
</feature>
<gene>
    <name evidence="9" type="ORF">GCM10009115_05770</name>
</gene>
<keyword evidence="3" id="KW-0645">Protease</keyword>